<dbReference type="Proteomes" id="UP001139354">
    <property type="component" value="Unassembled WGS sequence"/>
</dbReference>
<comment type="subcellular location">
    <subcellularLocation>
        <location evidence="1">Cell membrane</location>
        <topology evidence="1">Multi-pass membrane protein</topology>
    </subcellularLocation>
</comment>
<reference evidence="7" key="1">
    <citation type="submission" date="2021-04" db="EMBL/GenBank/DDBJ databases">
        <title>Microbacterium tenobrionis sp. nov. and Microbacterium allomyrinae sp. nov., isolated from larvae of Tenobrio molitor and Allomyrina dichotoma, respectively.</title>
        <authorList>
            <person name="Lee S.D."/>
        </authorList>
    </citation>
    <scope>NUCLEOTIDE SEQUENCE</scope>
    <source>
        <strain evidence="7">BWT-G7</strain>
    </source>
</reference>
<comment type="caution">
    <text evidence="7">The sequence shown here is derived from an EMBL/GenBank/DDBJ whole genome shotgun (WGS) entry which is preliminary data.</text>
</comment>
<keyword evidence="3 5" id="KW-1133">Transmembrane helix</keyword>
<evidence type="ECO:0000256" key="3">
    <source>
        <dbReference type="ARBA" id="ARBA00022989"/>
    </source>
</evidence>
<dbReference type="SUPFAM" id="SSF103473">
    <property type="entry name" value="MFS general substrate transporter"/>
    <property type="match status" value="1"/>
</dbReference>
<feature type="domain" description="Major facilitator superfamily (MFS) profile" evidence="6">
    <location>
        <begin position="12"/>
        <end position="399"/>
    </location>
</feature>
<accession>A0A9X1S3Z7</accession>
<feature type="transmembrane region" description="Helical" evidence="5">
    <location>
        <begin position="316"/>
        <end position="334"/>
    </location>
</feature>
<dbReference type="PANTHER" id="PTHR23531:SF1">
    <property type="entry name" value="QUINOLENE RESISTANCE PROTEIN NORA"/>
    <property type="match status" value="1"/>
</dbReference>
<dbReference type="Gene3D" id="1.20.1250.20">
    <property type="entry name" value="MFS general substrate transporter like domains"/>
    <property type="match status" value="1"/>
</dbReference>
<gene>
    <name evidence="7" type="ORF">KEC57_09835</name>
</gene>
<name>A0A9X1S3Z7_9MICO</name>
<feature type="transmembrane region" description="Helical" evidence="5">
    <location>
        <begin position="167"/>
        <end position="186"/>
    </location>
</feature>
<dbReference type="EMBL" id="JAGTTN010000003">
    <property type="protein sequence ID" value="MCC2032475.1"/>
    <property type="molecule type" value="Genomic_DNA"/>
</dbReference>
<organism evidence="7 8">
    <name type="scientific">Microbacterium allomyrinae</name>
    <dbReference type="NCBI Taxonomy" id="2830666"/>
    <lineage>
        <taxon>Bacteria</taxon>
        <taxon>Bacillati</taxon>
        <taxon>Actinomycetota</taxon>
        <taxon>Actinomycetes</taxon>
        <taxon>Micrococcales</taxon>
        <taxon>Microbacteriaceae</taxon>
        <taxon>Microbacterium</taxon>
    </lineage>
</organism>
<dbReference type="InterPro" id="IPR011701">
    <property type="entry name" value="MFS"/>
</dbReference>
<proteinExistence type="predicted"/>
<feature type="transmembrane region" description="Helical" evidence="5">
    <location>
        <begin position="287"/>
        <end position="310"/>
    </location>
</feature>
<evidence type="ECO:0000256" key="2">
    <source>
        <dbReference type="ARBA" id="ARBA00022692"/>
    </source>
</evidence>
<dbReference type="PANTHER" id="PTHR23531">
    <property type="entry name" value="QUINOLENE RESISTANCE PROTEIN NORA"/>
    <property type="match status" value="1"/>
</dbReference>
<dbReference type="InterPro" id="IPR036259">
    <property type="entry name" value="MFS_trans_sf"/>
</dbReference>
<evidence type="ECO:0000256" key="4">
    <source>
        <dbReference type="ARBA" id="ARBA00023136"/>
    </source>
</evidence>
<evidence type="ECO:0000259" key="6">
    <source>
        <dbReference type="PROSITE" id="PS50850"/>
    </source>
</evidence>
<evidence type="ECO:0000256" key="1">
    <source>
        <dbReference type="ARBA" id="ARBA00004651"/>
    </source>
</evidence>
<protein>
    <submittedName>
        <fullName evidence="7">MFS transporter</fullName>
    </submittedName>
</protein>
<feature type="transmembrane region" description="Helical" evidence="5">
    <location>
        <begin position="12"/>
        <end position="30"/>
    </location>
</feature>
<feature type="transmembrane region" description="Helical" evidence="5">
    <location>
        <begin position="140"/>
        <end position="161"/>
    </location>
</feature>
<keyword evidence="8" id="KW-1185">Reference proteome</keyword>
<sequence length="414" mass="42238">MAQARDITRTLPFWLMFSVSTLGGITNSATTPTIPVYVADVLGGGSELSGLLISLSALTSIIAMPLGGLLADRHGYRVVAVSGIVVSAAGLALLAAVPALWAAVISRLLFGLGNAAAMTLTLTWLIALAPPAQRGKSLSIFGLSVWLGLALGPQLAATVSAAAGPRAVFMACVGLELVVCVLFFFLPQPARHAATTSTSPIPTVQRRGLASLWEVFRAVWVPGAAAAAAWCGEGLMLGFLIVHLGAAGLPPTGVFGAASVFGVFAVSVIAARIVLARMPDRIGPLRSAAISLVLLCAGLTVIAFAGSFLFAAAGAVLMGIGFSPLYPSLTMLAARGLRSRNRALGLGLFGSFTSVGYASGALVGGLVLASTSSMWAFVLVAGLQLAALAVLTIFTPDQNPRPRLDPGESREPLP</sequence>
<feature type="transmembrane region" description="Helical" evidence="5">
    <location>
        <begin position="374"/>
        <end position="394"/>
    </location>
</feature>
<dbReference type="RefSeq" id="WP_229384448.1">
    <property type="nucleotide sequence ID" value="NZ_JAGTTN010000003.1"/>
</dbReference>
<evidence type="ECO:0000313" key="7">
    <source>
        <dbReference type="EMBL" id="MCC2032475.1"/>
    </source>
</evidence>
<feature type="transmembrane region" description="Helical" evidence="5">
    <location>
        <begin position="215"/>
        <end position="242"/>
    </location>
</feature>
<dbReference type="InterPro" id="IPR052714">
    <property type="entry name" value="MFS_Exporter"/>
</dbReference>
<evidence type="ECO:0000313" key="8">
    <source>
        <dbReference type="Proteomes" id="UP001139354"/>
    </source>
</evidence>
<feature type="transmembrane region" description="Helical" evidence="5">
    <location>
        <begin position="254"/>
        <end position="275"/>
    </location>
</feature>
<dbReference type="GO" id="GO:0005886">
    <property type="term" value="C:plasma membrane"/>
    <property type="evidence" value="ECO:0007669"/>
    <property type="project" value="UniProtKB-SubCell"/>
</dbReference>
<feature type="transmembrane region" description="Helical" evidence="5">
    <location>
        <begin position="78"/>
        <end position="102"/>
    </location>
</feature>
<dbReference type="AlphaFoldDB" id="A0A9X1S3Z7"/>
<feature type="transmembrane region" description="Helical" evidence="5">
    <location>
        <begin position="50"/>
        <end position="71"/>
    </location>
</feature>
<dbReference type="PROSITE" id="PS50850">
    <property type="entry name" value="MFS"/>
    <property type="match status" value="1"/>
</dbReference>
<dbReference type="GO" id="GO:0022857">
    <property type="term" value="F:transmembrane transporter activity"/>
    <property type="evidence" value="ECO:0007669"/>
    <property type="project" value="InterPro"/>
</dbReference>
<keyword evidence="2 5" id="KW-0812">Transmembrane</keyword>
<feature type="transmembrane region" description="Helical" evidence="5">
    <location>
        <begin position="346"/>
        <end position="368"/>
    </location>
</feature>
<keyword evidence="4 5" id="KW-0472">Membrane</keyword>
<dbReference type="InterPro" id="IPR020846">
    <property type="entry name" value="MFS_dom"/>
</dbReference>
<feature type="transmembrane region" description="Helical" evidence="5">
    <location>
        <begin position="108"/>
        <end position="128"/>
    </location>
</feature>
<evidence type="ECO:0000256" key="5">
    <source>
        <dbReference type="SAM" id="Phobius"/>
    </source>
</evidence>
<dbReference type="Pfam" id="PF07690">
    <property type="entry name" value="MFS_1"/>
    <property type="match status" value="1"/>
</dbReference>